<dbReference type="PROSITE" id="PS51084">
    <property type="entry name" value="HIT_2"/>
    <property type="match status" value="1"/>
</dbReference>
<feature type="short sequence motif" description="Histidine triad motif" evidence="2 3">
    <location>
        <begin position="103"/>
        <end position="107"/>
    </location>
</feature>
<protein>
    <recommendedName>
        <fullName evidence="4">HIT domain-containing protein</fullName>
    </recommendedName>
</protein>
<organism evidence="5 6">
    <name type="scientific">Mycobacterium heidelbergense</name>
    <dbReference type="NCBI Taxonomy" id="53376"/>
    <lineage>
        <taxon>Bacteria</taxon>
        <taxon>Bacillati</taxon>
        <taxon>Actinomycetota</taxon>
        <taxon>Actinomycetes</taxon>
        <taxon>Mycobacteriales</taxon>
        <taxon>Mycobacteriaceae</taxon>
        <taxon>Mycobacterium</taxon>
        <taxon>Mycobacterium simiae complex</taxon>
    </lineage>
</organism>
<gene>
    <name evidence="5" type="ORF">BST25_06050</name>
</gene>
<dbReference type="PRINTS" id="PR00332">
    <property type="entry name" value="HISTRIAD"/>
</dbReference>
<dbReference type="SUPFAM" id="SSF54197">
    <property type="entry name" value="HIT-like"/>
    <property type="match status" value="1"/>
</dbReference>
<dbReference type="PANTHER" id="PTHR46648">
    <property type="entry name" value="HIT FAMILY PROTEIN 1"/>
    <property type="match status" value="1"/>
</dbReference>
<name>A0A1X0DRN8_MYCHE</name>
<dbReference type="PANTHER" id="PTHR46648:SF1">
    <property type="entry name" value="ADENOSINE 5'-MONOPHOSPHORAMIDASE HNT1"/>
    <property type="match status" value="1"/>
</dbReference>
<dbReference type="Proteomes" id="UP000192566">
    <property type="component" value="Unassembled WGS sequence"/>
</dbReference>
<feature type="domain" description="HIT" evidence="4">
    <location>
        <begin position="11"/>
        <end position="118"/>
    </location>
</feature>
<evidence type="ECO:0000256" key="1">
    <source>
        <dbReference type="PIRSR" id="PIRSR601310-1"/>
    </source>
</evidence>
<comment type="caution">
    <text evidence="5">The sequence shown here is derived from an EMBL/GenBank/DDBJ whole genome shotgun (WGS) entry which is preliminary data.</text>
</comment>
<dbReference type="EMBL" id="MVHR01000006">
    <property type="protein sequence ID" value="ORA75053.1"/>
    <property type="molecule type" value="Genomic_DNA"/>
</dbReference>
<dbReference type="Gene3D" id="3.30.428.10">
    <property type="entry name" value="HIT-like"/>
    <property type="match status" value="1"/>
</dbReference>
<sequence length="147" mass="15884">MAACSSPDPCPFCAIAVGSVRAREIFRTDSVLVFQPDVPAVLGHTLVVPTAHLPNIWAVGEELACELASITRRVAAAVAEATNAEGLNIIQSNGAAAGQTVFHLHVHVVPRSDGDRMPRLWPEDAEWQPAQLDSITDRLRLAIEHHR</sequence>
<evidence type="ECO:0000313" key="5">
    <source>
        <dbReference type="EMBL" id="ORA75053.1"/>
    </source>
</evidence>
<evidence type="ECO:0000256" key="3">
    <source>
        <dbReference type="PROSITE-ProRule" id="PRU00464"/>
    </source>
</evidence>
<dbReference type="AlphaFoldDB" id="A0A1X0DRN8"/>
<keyword evidence="6" id="KW-1185">Reference proteome</keyword>
<evidence type="ECO:0000259" key="4">
    <source>
        <dbReference type="PROSITE" id="PS51084"/>
    </source>
</evidence>
<dbReference type="Pfam" id="PF01230">
    <property type="entry name" value="HIT"/>
    <property type="match status" value="1"/>
</dbReference>
<dbReference type="InterPro" id="IPR011146">
    <property type="entry name" value="HIT-like"/>
</dbReference>
<accession>A0A1X0DRN8</accession>
<dbReference type="RefSeq" id="WP_372506901.1">
    <property type="nucleotide sequence ID" value="NZ_AP022615.1"/>
</dbReference>
<dbReference type="GO" id="GO:0003824">
    <property type="term" value="F:catalytic activity"/>
    <property type="evidence" value="ECO:0007669"/>
    <property type="project" value="InterPro"/>
</dbReference>
<dbReference type="STRING" id="53376.BST25_06050"/>
<feature type="active site" description="Tele-AMP-histidine intermediate" evidence="1">
    <location>
        <position position="105"/>
    </location>
</feature>
<dbReference type="InterPro" id="IPR036265">
    <property type="entry name" value="HIT-like_sf"/>
</dbReference>
<proteinExistence type="predicted"/>
<dbReference type="GO" id="GO:0009117">
    <property type="term" value="P:nucleotide metabolic process"/>
    <property type="evidence" value="ECO:0007669"/>
    <property type="project" value="TreeGrafter"/>
</dbReference>
<evidence type="ECO:0000256" key="2">
    <source>
        <dbReference type="PIRSR" id="PIRSR601310-3"/>
    </source>
</evidence>
<evidence type="ECO:0000313" key="6">
    <source>
        <dbReference type="Proteomes" id="UP000192566"/>
    </source>
</evidence>
<reference evidence="5 6" key="1">
    <citation type="submission" date="2017-02" db="EMBL/GenBank/DDBJ databases">
        <title>The new phylogeny of genus Mycobacterium.</title>
        <authorList>
            <person name="Tortoli E."/>
            <person name="Trovato A."/>
            <person name="Cirillo D.M."/>
        </authorList>
    </citation>
    <scope>NUCLEOTIDE SEQUENCE [LARGE SCALE GENOMIC DNA]</scope>
    <source>
        <strain evidence="5 6">DSM 44471</strain>
    </source>
</reference>
<dbReference type="InterPro" id="IPR001310">
    <property type="entry name" value="Histidine_triad_HIT"/>
</dbReference>